<gene>
    <name evidence="1" type="ORF">L227DRAFT_575090</name>
</gene>
<dbReference type="Proteomes" id="UP000313359">
    <property type="component" value="Unassembled WGS sequence"/>
</dbReference>
<dbReference type="STRING" id="1328759.A0A5C2S9I8"/>
<reference evidence="1" key="1">
    <citation type="journal article" date="2018" name="Genome Biol. Evol.">
        <title>Genomics and development of Lentinus tigrinus, a white-rot wood-decaying mushroom with dimorphic fruiting bodies.</title>
        <authorList>
            <person name="Wu B."/>
            <person name="Xu Z."/>
            <person name="Knudson A."/>
            <person name="Carlson A."/>
            <person name="Chen N."/>
            <person name="Kovaka S."/>
            <person name="LaButti K."/>
            <person name="Lipzen A."/>
            <person name="Pennachio C."/>
            <person name="Riley R."/>
            <person name="Schakwitz W."/>
            <person name="Umezawa K."/>
            <person name="Ohm R.A."/>
            <person name="Grigoriev I.V."/>
            <person name="Nagy L.G."/>
            <person name="Gibbons J."/>
            <person name="Hibbett D."/>
        </authorList>
    </citation>
    <scope>NUCLEOTIDE SEQUENCE [LARGE SCALE GENOMIC DNA]</scope>
    <source>
        <strain evidence="1">ALCF2SS1-6</strain>
    </source>
</reference>
<evidence type="ECO:0008006" key="3">
    <source>
        <dbReference type="Google" id="ProtNLM"/>
    </source>
</evidence>
<evidence type="ECO:0000313" key="2">
    <source>
        <dbReference type="Proteomes" id="UP000313359"/>
    </source>
</evidence>
<keyword evidence="2" id="KW-1185">Reference proteome</keyword>
<dbReference type="InterPro" id="IPR011008">
    <property type="entry name" value="Dimeric_a/b-barrel"/>
</dbReference>
<dbReference type="AlphaFoldDB" id="A0A5C2S9I8"/>
<dbReference type="SUPFAM" id="SSF54909">
    <property type="entry name" value="Dimeric alpha+beta barrel"/>
    <property type="match status" value="1"/>
</dbReference>
<proteinExistence type="predicted"/>
<sequence>MSSSAPTTGLLFVYTERGSAISHDDFEEWYNDEHIPLRMNLRGPAGPPFLSCTRWTAADGKSPHHLALYTLRTPDAILEPPYVALATSRTPCEQDVLNKLAFLDRRVYKPLPPAPGVSEAPPSTRGKYVSVVELTIRNDPAAEAALNEWYDAEHVPMLARVPGWVRSRRFVAHSVLSVTGTSVVSDTGAMPRAAPGKYLAIHEWESLDAFETEEFKKATSTEGREKVMGPGGAVVRHERRVFEFFRAWDQSESESG</sequence>
<dbReference type="EMBL" id="ML122265">
    <property type="protein sequence ID" value="RPD60462.1"/>
    <property type="molecule type" value="Genomic_DNA"/>
</dbReference>
<name>A0A5C2S9I8_9APHY</name>
<accession>A0A5C2S9I8</accession>
<organism evidence="1 2">
    <name type="scientific">Lentinus tigrinus ALCF2SS1-6</name>
    <dbReference type="NCBI Taxonomy" id="1328759"/>
    <lineage>
        <taxon>Eukaryota</taxon>
        <taxon>Fungi</taxon>
        <taxon>Dikarya</taxon>
        <taxon>Basidiomycota</taxon>
        <taxon>Agaricomycotina</taxon>
        <taxon>Agaricomycetes</taxon>
        <taxon>Polyporales</taxon>
        <taxon>Polyporaceae</taxon>
        <taxon>Lentinus</taxon>
    </lineage>
</organism>
<dbReference type="OrthoDB" id="2851338at2759"/>
<evidence type="ECO:0000313" key="1">
    <source>
        <dbReference type="EMBL" id="RPD60462.1"/>
    </source>
</evidence>
<protein>
    <recommendedName>
        <fullName evidence="3">EthD domain-containing protein</fullName>
    </recommendedName>
</protein>